<dbReference type="InterPro" id="IPR036388">
    <property type="entry name" value="WH-like_DNA-bd_sf"/>
</dbReference>
<dbReference type="CDD" id="cd18795">
    <property type="entry name" value="SF2_C_Ski2"/>
    <property type="match status" value="1"/>
</dbReference>
<keyword evidence="7" id="KW-0469">Meiosis</keyword>
<dbReference type="Pfam" id="PF23445">
    <property type="entry name" value="WHD_SNRNP200"/>
    <property type="match status" value="1"/>
</dbReference>
<keyword evidence="5" id="KW-0067">ATP-binding</keyword>
<organism evidence="14 15">
    <name type="scientific">Polychaeton citri CBS 116435</name>
    <dbReference type="NCBI Taxonomy" id="1314669"/>
    <lineage>
        <taxon>Eukaryota</taxon>
        <taxon>Fungi</taxon>
        <taxon>Dikarya</taxon>
        <taxon>Ascomycota</taxon>
        <taxon>Pezizomycotina</taxon>
        <taxon>Dothideomycetes</taxon>
        <taxon>Dothideomycetidae</taxon>
        <taxon>Capnodiales</taxon>
        <taxon>Capnodiaceae</taxon>
        <taxon>Polychaeton</taxon>
    </lineage>
</organism>
<evidence type="ECO:0000256" key="1">
    <source>
        <dbReference type="ARBA" id="ARBA00010140"/>
    </source>
</evidence>
<protein>
    <recommendedName>
        <fullName evidence="9">DNA 3'-5' helicase</fullName>
        <ecNumber evidence="9">5.6.2.4</ecNumber>
    </recommendedName>
</protein>
<accession>A0A9P4QCK5</accession>
<sequence>MNTVSQPEAYSFRTSNSGMPVIQGIALVSVRMLPDRFRSIFHYPNFNAVQSKCFNTVYETDDNFVLSSPTASGKTAVLELAVCRVIGAFNLGSFKIVYQAPTKSLCSERRRDWDAKFGPLGLQCAELTGDTDASHLYSVQSASIIITTPEKWDSMTRKWKDHRRLMSMVKLFLVDEVHILKEDRGATLEAVVSRMKSVGSSVRFIALSATIPNSDDIAKWLGRNHIDNDSPAVCEVFGEEFRPVVLQKYVRGYQVNGNDFVFDKALNAKLPDVITQYSQQKPIMVFCFTRASCVETAKFLAGWWSSKGLYHKPWHLSPERINVTDRYLRETVACGASFHHAGLSPEDRFAVEKGYTEGKINVICCTSTLAVGVNLPCHMVIVKNTVAYQSISAGGLKEYSDLEIMQMLGRAGRPQFDDTAVAVIMTRTHREQFYRLMVNGQEALESSLHCNLIDHLNAEIGLGTIVDAMSARRWLASTFLYVRMKRNPGHYQLEGGVPDKTLDDRLDHICNEGISALRECGLVQGVTKVECTEFGYAMARYYLQFDTMKRFLELPPKAKLSELLSAISQAAEFNEVRFRAGEKAVYKALNANGSIKFPIPVSLELPAHKVSLIVQAVLGVVELPSEESKFRVEFAGSKSFIMHQAPRLIRCMIDCQLYLKDSVAARNALILARSVSAQVWDDSPLHMKQLETVGLVTVRKLAAVGIKTIEDIESVEAHLIERALTRSPPYGAQLQSKARAFPRLRVALTMASGAFVKREDYVSARINAEMGFINDKVPDLFNRRPVYVCLLAETSDGKVVHFARTSAKKLGSGENITFDAALVNDNQMIRAYIMCDEIAGTLRYASLKPDIPSAAFPTPKVAEASVHANVRQSSSEIDSAEDFADIDRLQDAKQVAHEPFSKRQRITEVPRTEESWVPTQLDNGKWACNHACKDKNTCKHLCCREGLDRKPKPPKARDIKKIVEPNIDPKQKQLSLSSQK</sequence>
<dbReference type="Gene3D" id="1.10.10.10">
    <property type="entry name" value="Winged helix-like DNA-binding domain superfamily/Winged helix DNA-binding domain"/>
    <property type="match status" value="1"/>
</dbReference>
<dbReference type="Pfam" id="PF00270">
    <property type="entry name" value="DEAD"/>
    <property type="match status" value="1"/>
</dbReference>
<evidence type="ECO:0000256" key="4">
    <source>
        <dbReference type="ARBA" id="ARBA00022806"/>
    </source>
</evidence>
<evidence type="ECO:0000313" key="14">
    <source>
        <dbReference type="EMBL" id="KAF2724757.1"/>
    </source>
</evidence>
<dbReference type="SUPFAM" id="SSF158702">
    <property type="entry name" value="Sec63 N-terminal domain-like"/>
    <property type="match status" value="1"/>
</dbReference>
<dbReference type="SMART" id="SM00487">
    <property type="entry name" value="DEXDc"/>
    <property type="match status" value="1"/>
</dbReference>
<comment type="catalytic activity">
    <reaction evidence="8">
        <text>Couples ATP hydrolysis with the unwinding of duplex DNA by translocating in the 3'-5' direction.</text>
        <dbReference type="EC" id="5.6.2.4"/>
    </reaction>
</comment>
<keyword evidence="4" id="KW-0347">Helicase</keyword>
<dbReference type="Gene3D" id="1.10.3380.10">
    <property type="entry name" value="Sec63 N-terminal domain-like domain"/>
    <property type="match status" value="1"/>
</dbReference>
<dbReference type="Pfam" id="PF02889">
    <property type="entry name" value="Sec63"/>
    <property type="match status" value="1"/>
</dbReference>
<dbReference type="AlphaFoldDB" id="A0A9P4QCK5"/>
<dbReference type="PANTHER" id="PTHR47835">
    <property type="entry name" value="HFM1, ATP DEPENDENT DNA HELICASE HOMOLOG"/>
    <property type="match status" value="1"/>
</dbReference>
<feature type="region of interest" description="Disordered" evidence="11">
    <location>
        <begin position="945"/>
        <end position="980"/>
    </location>
</feature>
<comment type="catalytic activity">
    <reaction evidence="10">
        <text>ATP + H2O = ADP + phosphate + H(+)</text>
        <dbReference type="Rhea" id="RHEA:13065"/>
        <dbReference type="ChEBI" id="CHEBI:15377"/>
        <dbReference type="ChEBI" id="CHEBI:15378"/>
        <dbReference type="ChEBI" id="CHEBI:30616"/>
        <dbReference type="ChEBI" id="CHEBI:43474"/>
        <dbReference type="ChEBI" id="CHEBI:456216"/>
        <dbReference type="EC" id="5.6.2.4"/>
    </reaction>
</comment>
<comment type="similarity">
    <text evidence="1">Belongs to the helicase family. SKI2 subfamily.</text>
</comment>
<dbReference type="PROSITE" id="PS51194">
    <property type="entry name" value="HELICASE_CTER"/>
    <property type="match status" value="1"/>
</dbReference>
<dbReference type="GO" id="GO:0003676">
    <property type="term" value="F:nucleic acid binding"/>
    <property type="evidence" value="ECO:0007669"/>
    <property type="project" value="InterPro"/>
</dbReference>
<dbReference type="InterPro" id="IPR027417">
    <property type="entry name" value="P-loop_NTPase"/>
</dbReference>
<dbReference type="InterPro" id="IPR001650">
    <property type="entry name" value="Helicase_C-like"/>
</dbReference>
<dbReference type="FunFam" id="1.10.10.10:FF:000012">
    <property type="entry name" value="U5 small nuclear ribonucleoprotein helicase"/>
    <property type="match status" value="1"/>
</dbReference>
<dbReference type="GO" id="GO:0005524">
    <property type="term" value="F:ATP binding"/>
    <property type="evidence" value="ECO:0007669"/>
    <property type="project" value="UniProtKB-KW"/>
</dbReference>
<feature type="compositionally biased region" description="Basic and acidic residues" evidence="11">
    <location>
        <begin position="945"/>
        <end position="971"/>
    </location>
</feature>
<dbReference type="GO" id="GO:0051321">
    <property type="term" value="P:meiotic cell cycle"/>
    <property type="evidence" value="ECO:0007669"/>
    <property type="project" value="UniProtKB-KW"/>
</dbReference>
<dbReference type="OrthoDB" id="5575at2759"/>
<evidence type="ECO:0000256" key="11">
    <source>
        <dbReference type="SAM" id="MobiDB-lite"/>
    </source>
</evidence>
<keyword evidence="3 14" id="KW-0378">Hydrolase</keyword>
<dbReference type="FunFam" id="1.10.3380.10:FF:000012">
    <property type="entry name" value="DEAD/DEAH box DNA helicase"/>
    <property type="match status" value="1"/>
</dbReference>
<comment type="caution">
    <text evidence="14">The sequence shown here is derived from an EMBL/GenBank/DDBJ whole genome shotgun (WGS) entry which is preliminary data.</text>
</comment>
<reference evidence="14" key="1">
    <citation type="journal article" date="2020" name="Stud. Mycol.">
        <title>101 Dothideomycetes genomes: a test case for predicting lifestyles and emergence of pathogens.</title>
        <authorList>
            <person name="Haridas S."/>
            <person name="Albert R."/>
            <person name="Binder M."/>
            <person name="Bloem J."/>
            <person name="Labutti K."/>
            <person name="Salamov A."/>
            <person name="Andreopoulos B."/>
            <person name="Baker S."/>
            <person name="Barry K."/>
            <person name="Bills G."/>
            <person name="Bluhm B."/>
            <person name="Cannon C."/>
            <person name="Castanera R."/>
            <person name="Culley D."/>
            <person name="Daum C."/>
            <person name="Ezra D."/>
            <person name="Gonzalez J."/>
            <person name="Henrissat B."/>
            <person name="Kuo A."/>
            <person name="Liang C."/>
            <person name="Lipzen A."/>
            <person name="Lutzoni F."/>
            <person name="Magnuson J."/>
            <person name="Mondo S."/>
            <person name="Nolan M."/>
            <person name="Ohm R."/>
            <person name="Pangilinan J."/>
            <person name="Park H.-J."/>
            <person name="Ramirez L."/>
            <person name="Alfaro M."/>
            <person name="Sun H."/>
            <person name="Tritt A."/>
            <person name="Yoshinaga Y."/>
            <person name="Zwiers L.-H."/>
            <person name="Turgeon B."/>
            <person name="Goodwin S."/>
            <person name="Spatafora J."/>
            <person name="Crous P."/>
            <person name="Grigoriev I."/>
        </authorList>
    </citation>
    <scope>NUCLEOTIDE SEQUENCE</scope>
    <source>
        <strain evidence="14">CBS 116435</strain>
    </source>
</reference>
<dbReference type="PANTHER" id="PTHR47835:SF3">
    <property type="entry name" value="HELICASE FOR MEIOSIS 1"/>
    <property type="match status" value="1"/>
</dbReference>
<dbReference type="InterPro" id="IPR004179">
    <property type="entry name" value="Sec63-dom"/>
</dbReference>
<dbReference type="SMART" id="SM00490">
    <property type="entry name" value="HELICc"/>
    <property type="match status" value="1"/>
</dbReference>
<evidence type="ECO:0000256" key="10">
    <source>
        <dbReference type="ARBA" id="ARBA00048988"/>
    </source>
</evidence>
<name>A0A9P4QCK5_9PEZI</name>
<evidence type="ECO:0000256" key="7">
    <source>
        <dbReference type="ARBA" id="ARBA00023254"/>
    </source>
</evidence>
<dbReference type="Proteomes" id="UP000799441">
    <property type="component" value="Unassembled WGS sequence"/>
</dbReference>
<evidence type="ECO:0000256" key="9">
    <source>
        <dbReference type="ARBA" id="ARBA00034808"/>
    </source>
</evidence>
<keyword evidence="15" id="KW-1185">Reference proteome</keyword>
<dbReference type="Gene3D" id="3.40.50.300">
    <property type="entry name" value="P-loop containing nucleotide triphosphate hydrolases"/>
    <property type="match status" value="2"/>
</dbReference>
<gene>
    <name evidence="14" type="ORF">K431DRAFT_332690</name>
</gene>
<dbReference type="PROSITE" id="PS51192">
    <property type="entry name" value="HELICASE_ATP_BIND_1"/>
    <property type="match status" value="1"/>
</dbReference>
<evidence type="ECO:0000256" key="2">
    <source>
        <dbReference type="ARBA" id="ARBA00022741"/>
    </source>
</evidence>
<evidence type="ECO:0000259" key="13">
    <source>
        <dbReference type="PROSITE" id="PS51194"/>
    </source>
</evidence>
<evidence type="ECO:0000256" key="5">
    <source>
        <dbReference type="ARBA" id="ARBA00022840"/>
    </source>
</evidence>
<keyword evidence="2" id="KW-0547">Nucleotide-binding</keyword>
<keyword evidence="6" id="KW-0413">Isomerase</keyword>
<dbReference type="Pfam" id="PF00271">
    <property type="entry name" value="Helicase_C"/>
    <property type="match status" value="1"/>
</dbReference>
<evidence type="ECO:0000256" key="3">
    <source>
        <dbReference type="ARBA" id="ARBA00022801"/>
    </source>
</evidence>
<dbReference type="InterPro" id="IPR052247">
    <property type="entry name" value="Meiotic_Crossover_Helicase"/>
</dbReference>
<proteinExistence type="inferred from homology"/>
<dbReference type="InterPro" id="IPR011545">
    <property type="entry name" value="DEAD/DEAH_box_helicase_dom"/>
</dbReference>
<dbReference type="SMART" id="SM00973">
    <property type="entry name" value="Sec63"/>
    <property type="match status" value="1"/>
</dbReference>
<feature type="non-terminal residue" evidence="14">
    <location>
        <position position="980"/>
    </location>
</feature>
<feature type="domain" description="Helicase C-terminal" evidence="13">
    <location>
        <begin position="269"/>
        <end position="460"/>
    </location>
</feature>
<evidence type="ECO:0000256" key="8">
    <source>
        <dbReference type="ARBA" id="ARBA00034617"/>
    </source>
</evidence>
<evidence type="ECO:0000256" key="6">
    <source>
        <dbReference type="ARBA" id="ARBA00023235"/>
    </source>
</evidence>
<feature type="domain" description="Helicase ATP-binding" evidence="12">
    <location>
        <begin position="55"/>
        <end position="229"/>
    </location>
</feature>
<dbReference type="SUPFAM" id="SSF46785">
    <property type="entry name" value="Winged helix' DNA-binding domain"/>
    <property type="match status" value="1"/>
</dbReference>
<evidence type="ECO:0000259" key="12">
    <source>
        <dbReference type="PROSITE" id="PS51192"/>
    </source>
</evidence>
<dbReference type="InterPro" id="IPR036390">
    <property type="entry name" value="WH_DNA-bd_sf"/>
</dbReference>
<dbReference type="EMBL" id="MU003770">
    <property type="protein sequence ID" value="KAF2724757.1"/>
    <property type="molecule type" value="Genomic_DNA"/>
</dbReference>
<dbReference type="InterPro" id="IPR057842">
    <property type="entry name" value="WH_MER3"/>
</dbReference>
<dbReference type="GO" id="GO:0016787">
    <property type="term" value="F:hydrolase activity"/>
    <property type="evidence" value="ECO:0007669"/>
    <property type="project" value="UniProtKB-KW"/>
</dbReference>
<dbReference type="EC" id="5.6.2.4" evidence="9"/>
<dbReference type="InterPro" id="IPR014001">
    <property type="entry name" value="Helicase_ATP-bd"/>
</dbReference>
<evidence type="ECO:0000313" key="15">
    <source>
        <dbReference type="Proteomes" id="UP000799441"/>
    </source>
</evidence>
<dbReference type="SUPFAM" id="SSF52540">
    <property type="entry name" value="P-loop containing nucleoside triphosphate hydrolases"/>
    <property type="match status" value="2"/>
</dbReference>
<dbReference type="GO" id="GO:0043138">
    <property type="term" value="F:3'-5' DNA helicase activity"/>
    <property type="evidence" value="ECO:0007669"/>
    <property type="project" value="UniProtKB-EC"/>
</dbReference>